<keyword evidence="4" id="KW-1185">Reference proteome</keyword>
<gene>
    <name evidence="2" type="ORF">F7P68_0004005</name>
    <name evidence="1" type="ORF">SN16_02690</name>
</gene>
<comment type="caution">
    <text evidence="1">The sequence shown here is derived from an EMBL/GenBank/DDBJ whole genome shotgun (WGS) entry which is preliminary data.</text>
</comment>
<proteinExistence type="predicted"/>
<protein>
    <submittedName>
        <fullName evidence="2">VLRF1 family aeRF1-type release factor</fullName>
    </submittedName>
</protein>
<evidence type="ECO:0000313" key="1">
    <source>
        <dbReference type="EMBL" id="KIH71597.1"/>
    </source>
</evidence>
<evidence type="ECO:0000313" key="4">
    <source>
        <dbReference type="Proteomes" id="UP000527860"/>
    </source>
</evidence>
<sequence length="262" mass="30216">MAMTKDIKKINAKSDDIGILTMYLNTDASEGQQNGEWKIHLKNGMKELKDQVKESENPKEGKALKKLLDRMETRIQEQQLNMQKSYFLAASADGELWEEKILQVPVTTSFHWSTEAQTQQLEALDQKFPETGIIVIQQRNVAFIETALGEILDERHFSWDLAREDWVDYDKATPPVDRATGKDAFQRRFDENRQRWYKNLVPRLSKEIKERKLSGAYLVGSRESVAEIEPHMSASYLKGTITKNLGPMPSHEIVKEVYDTLI</sequence>
<evidence type="ECO:0000313" key="2">
    <source>
        <dbReference type="EMBL" id="MDB0579685.1"/>
    </source>
</evidence>
<accession>A0A0C2E8E1</accession>
<reference evidence="2" key="3">
    <citation type="submission" date="2020-04" db="EMBL/GenBank/DDBJ databases">
        <authorList>
            <person name="Tanveer F."/>
            <person name="Xie Y."/>
            <person name="Shinwari Z.K."/>
        </authorList>
    </citation>
    <scope>NUCLEOTIDE SEQUENCE</scope>
    <source>
        <strain evidence="2">MOSEL-ME25</strain>
    </source>
</reference>
<reference evidence="4" key="2">
    <citation type="submission" date="2020-04" db="EMBL/GenBank/DDBJ databases">
        <title>Genome analysis and biological profiling of marine Cellulosimicrobium funkei MOSEL-ME6.</title>
        <authorList>
            <person name="Tanveer F."/>
            <person name="Xie Y."/>
            <person name="Shinwari Z.K."/>
        </authorList>
    </citation>
    <scope>NUCLEOTIDE SEQUENCE [LARGE SCALE GENOMIC DNA]</scope>
    <source>
        <strain evidence="4">MOSEL-ME25</strain>
    </source>
</reference>
<reference evidence="1 3" key="1">
    <citation type="submission" date="2015-01" db="EMBL/GenBank/DDBJ databases">
        <title>Genome sequences of high lactate-tolerant strain Salinicoccus roseus W12 with industrial interest.</title>
        <authorList>
            <person name="Wang H."/>
            <person name="Yu B."/>
        </authorList>
    </citation>
    <scope>NUCLEOTIDE SEQUENCE [LARGE SCALE GENOMIC DNA]</scope>
    <source>
        <strain evidence="1 3">W12</strain>
    </source>
</reference>
<name>A0A0C2E8E1_9STAP</name>
<dbReference type="EMBL" id="JABEVU030000001">
    <property type="protein sequence ID" value="MDB0579685.1"/>
    <property type="molecule type" value="Genomic_DNA"/>
</dbReference>
<dbReference type="Pfam" id="PF18846">
    <property type="entry name" value="baeRF_family5"/>
    <property type="match status" value="1"/>
</dbReference>
<reference evidence="2 4" key="4">
    <citation type="submission" date="2022-12" db="EMBL/GenBank/DDBJ databases">
        <title>Genome analysis and biological profiling of marine Salinicoccus roseus MOSEL-ME25.</title>
        <authorList>
            <person name="Mirza F.T."/>
            <person name="Xie Y."/>
            <person name="Shinwari Z.K."/>
        </authorList>
    </citation>
    <scope>NUCLEOTIDE SEQUENCE [LARGE SCALE GENOMIC DNA]</scope>
    <source>
        <strain evidence="2 4">MOSEL-ME25</strain>
    </source>
</reference>
<dbReference type="AlphaFoldDB" id="A0A0C2E8E1"/>
<dbReference type="Proteomes" id="UP000031546">
    <property type="component" value="Unassembled WGS sequence"/>
</dbReference>
<dbReference type="RefSeq" id="WP_040105059.1">
    <property type="nucleotide sequence ID" value="NZ_JABEVU030000001.1"/>
</dbReference>
<dbReference type="OrthoDB" id="5241360at2"/>
<dbReference type="Proteomes" id="UP000527860">
    <property type="component" value="Unassembled WGS sequence"/>
</dbReference>
<evidence type="ECO:0000313" key="3">
    <source>
        <dbReference type="Proteomes" id="UP000031546"/>
    </source>
</evidence>
<dbReference type="GeneID" id="77844446"/>
<dbReference type="EMBL" id="JXII01000002">
    <property type="protein sequence ID" value="KIH71597.1"/>
    <property type="molecule type" value="Genomic_DNA"/>
</dbReference>
<dbReference type="STRING" id="45670.SN16_02690"/>
<organism evidence="1 3">
    <name type="scientific">Salinicoccus roseus</name>
    <dbReference type="NCBI Taxonomy" id="45670"/>
    <lineage>
        <taxon>Bacteria</taxon>
        <taxon>Bacillati</taxon>
        <taxon>Bacillota</taxon>
        <taxon>Bacilli</taxon>
        <taxon>Bacillales</taxon>
        <taxon>Staphylococcaceae</taxon>
        <taxon>Salinicoccus</taxon>
    </lineage>
</organism>
<dbReference type="InterPro" id="IPR040983">
    <property type="entry name" value="Bact_RF_family5"/>
</dbReference>